<keyword evidence="8" id="KW-0328">Glycosyltransferase</keyword>
<comment type="catalytic activity">
    <reaction evidence="17">
        <text>[GlcNAc-(1-&gt;4)-Mur2Ac(oyl-L-Ala-gamma-D-Glu-L-Lys-D-Ala-D-Ala)](n)-di-trans,octa-cis-undecaprenyl diphosphate + beta-D-GlcNAc-(1-&gt;4)-Mur2Ac(oyl-L-Ala-gamma-D-Glu-L-Lys-D-Ala-D-Ala)-di-trans,octa-cis-undecaprenyl diphosphate = [GlcNAc-(1-&gt;4)-Mur2Ac(oyl-L-Ala-gamma-D-Glu-L-Lys-D-Ala-D-Ala)](n+1)-di-trans,octa-cis-undecaprenyl diphosphate + di-trans,octa-cis-undecaprenyl diphosphate + H(+)</text>
        <dbReference type="Rhea" id="RHEA:23708"/>
        <dbReference type="Rhea" id="RHEA-COMP:9602"/>
        <dbReference type="Rhea" id="RHEA-COMP:9603"/>
        <dbReference type="ChEBI" id="CHEBI:15378"/>
        <dbReference type="ChEBI" id="CHEBI:58405"/>
        <dbReference type="ChEBI" id="CHEBI:60033"/>
        <dbReference type="ChEBI" id="CHEBI:78435"/>
        <dbReference type="EC" id="2.4.99.28"/>
    </reaction>
</comment>
<evidence type="ECO:0000256" key="2">
    <source>
        <dbReference type="ARBA" id="ARBA00004752"/>
    </source>
</evidence>
<name>A0ABM8IBL2_9BACE</name>
<accession>A0ABM8IBL2</accession>
<comment type="catalytic activity">
    <reaction evidence="16">
        <text>Preferential cleavage: (Ac)2-L-Lys-D-Ala-|-D-Ala. Also transpeptidation of peptidyl-alanyl moieties that are N-acyl substituents of D-alanine.</text>
        <dbReference type="EC" id="3.4.16.4"/>
    </reaction>
</comment>
<dbReference type="InterPro" id="IPR001264">
    <property type="entry name" value="Glyco_trans_51"/>
</dbReference>
<feature type="transmembrane region" description="Helical" evidence="18">
    <location>
        <begin position="20"/>
        <end position="43"/>
    </location>
</feature>
<evidence type="ECO:0000259" key="19">
    <source>
        <dbReference type="Pfam" id="PF00905"/>
    </source>
</evidence>
<keyword evidence="5" id="KW-1003">Cell membrane</keyword>
<dbReference type="SUPFAM" id="SSF53955">
    <property type="entry name" value="Lysozyme-like"/>
    <property type="match status" value="1"/>
</dbReference>
<dbReference type="SUPFAM" id="SSF56601">
    <property type="entry name" value="beta-lactamase/transpeptidase-like"/>
    <property type="match status" value="1"/>
</dbReference>
<keyword evidence="10" id="KW-0378">Hydrolase</keyword>
<evidence type="ECO:0000256" key="6">
    <source>
        <dbReference type="ARBA" id="ARBA00022645"/>
    </source>
</evidence>
<comment type="similarity">
    <text evidence="4">In the N-terminal section; belongs to the glycosyltransferase 51 family.</text>
</comment>
<dbReference type="InterPro" id="IPR023346">
    <property type="entry name" value="Lysozyme-like_dom_sf"/>
</dbReference>
<evidence type="ECO:0000256" key="10">
    <source>
        <dbReference type="ARBA" id="ARBA00022801"/>
    </source>
</evidence>
<dbReference type="Pfam" id="PF00912">
    <property type="entry name" value="Transgly"/>
    <property type="match status" value="1"/>
</dbReference>
<keyword evidence="6" id="KW-0121">Carboxypeptidase</keyword>
<proteinExistence type="inferred from homology"/>
<sequence>MNQVEVKGTPVSVKKLVKWLWVAFFSFIGLSAVLFCFIAWGWIGYMPDVEELENPKYKFASEVLSADGKTLGTWSLNKENRVYVGYKDISPYLVKALIATEDVRFEDHSGIDIRALARAVIKRGLFFQKNAGGGSTLTQQLSKQLYSPGAGNILERLFQKPIEWVIAVKLERYYTKDEILTMYFNKYDFGNNAVGIKTASYTYFAKEPADLTIEEAATLVGMCQNSSMYNPVRRREQTEQRRNVVLDQMRKAGFISEEERDSLMDIPLKLNFHRVDHKEGLATYFREYLRIMMTAKKPNRSDYASWQYQKFYEDSLSWEQNPLYGWCNKNKKKDGTNYNIYTDGLKIYTTIDSRMQQYAEEAVDEHLGHFLQPLFFKEKKGRSTAPYTNQLTKEQVKEIMMRSMRQSERYNTMKQAGYSESEILKAFKTPEQMSVFTWKGVKDTVMTPLDSIRYYKYFLRTGFMSMDPMTGAVKAYVGGPNYAFFQYDMALTGRRQVGSTIKPFLYALAMENGFTPCDVTRNVEQTLITGAGVPWSPKNASRARYGEMVTLKWGLANSNNWISAYLMSRLNASSLVRLIHRFGVRNRNIVASPALCLGPCDISVGEMVSAYTAFVNNGLRCDPMLVTRIEDSEGNVIAKFHPQMEEVISAQSAAKMLVMLKAVINEGTGGRVRRYTRADVGGKTGTTQRNSDGWFIGFTPSLVSGCWVGGEDRDIHFDTMVYGQGASMALPVWGIFMKKVFADKSLGYSESEAFNLGNQSICGNDSTLVGNDTGGLDSIFSE</sequence>
<organism evidence="21 22">
    <name type="scientific">Bacteroides sedimenti</name>
    <dbReference type="NCBI Taxonomy" id="2136147"/>
    <lineage>
        <taxon>Bacteria</taxon>
        <taxon>Pseudomonadati</taxon>
        <taxon>Bacteroidota</taxon>
        <taxon>Bacteroidia</taxon>
        <taxon>Bacteroidales</taxon>
        <taxon>Bacteroidaceae</taxon>
        <taxon>Bacteroides</taxon>
    </lineage>
</organism>
<keyword evidence="13 18" id="KW-0472">Membrane</keyword>
<gene>
    <name evidence="21" type="ORF">BSYN_07460</name>
</gene>
<keyword evidence="11" id="KW-0133">Cell shape</keyword>
<dbReference type="Gene3D" id="1.10.3810.10">
    <property type="entry name" value="Biosynthetic peptidoglycan transglycosylase-like"/>
    <property type="match status" value="1"/>
</dbReference>
<keyword evidence="18" id="KW-0812">Transmembrane</keyword>
<dbReference type="InterPro" id="IPR036950">
    <property type="entry name" value="PBP_transglycosylase"/>
</dbReference>
<evidence type="ECO:0000256" key="14">
    <source>
        <dbReference type="ARBA" id="ARBA00023268"/>
    </source>
</evidence>
<dbReference type="RefSeq" id="WP_353333452.1">
    <property type="nucleotide sequence ID" value="NZ_AP028055.1"/>
</dbReference>
<evidence type="ECO:0000256" key="12">
    <source>
        <dbReference type="ARBA" id="ARBA00022984"/>
    </source>
</evidence>
<dbReference type="Pfam" id="PF00905">
    <property type="entry name" value="Transpeptidase"/>
    <property type="match status" value="1"/>
</dbReference>
<keyword evidence="18" id="KW-1133">Transmembrane helix</keyword>
<keyword evidence="14" id="KW-0511">Multifunctional enzyme</keyword>
<reference evidence="21 22" key="1">
    <citation type="submission" date="2023-04" db="EMBL/GenBank/DDBJ databases">
        <title>Draft genome sequence of acteroides sedimenti strain YN3PY1.</title>
        <authorList>
            <person name="Yoshida N."/>
        </authorList>
    </citation>
    <scope>NUCLEOTIDE SEQUENCE [LARGE SCALE GENOMIC DNA]</scope>
    <source>
        <strain evidence="21 22">YN3PY1</strain>
    </source>
</reference>
<keyword evidence="7" id="KW-0645">Protease</keyword>
<feature type="domain" description="Glycosyl transferase family 51" evidence="20">
    <location>
        <begin position="68"/>
        <end position="249"/>
    </location>
</feature>
<feature type="domain" description="Penicillin-binding protein transpeptidase" evidence="19">
    <location>
        <begin position="463"/>
        <end position="701"/>
    </location>
</feature>
<keyword evidence="12" id="KW-0573">Peptidoglycan synthesis</keyword>
<evidence type="ECO:0000313" key="22">
    <source>
        <dbReference type="Proteomes" id="UP001496674"/>
    </source>
</evidence>
<evidence type="ECO:0000256" key="11">
    <source>
        <dbReference type="ARBA" id="ARBA00022960"/>
    </source>
</evidence>
<evidence type="ECO:0000259" key="20">
    <source>
        <dbReference type="Pfam" id="PF00912"/>
    </source>
</evidence>
<dbReference type="InterPro" id="IPR050396">
    <property type="entry name" value="Glycosyltr_51/Transpeptidase"/>
</dbReference>
<evidence type="ECO:0000256" key="15">
    <source>
        <dbReference type="ARBA" id="ARBA00023316"/>
    </source>
</evidence>
<dbReference type="InterPro" id="IPR001460">
    <property type="entry name" value="PCN-bd_Tpept"/>
</dbReference>
<evidence type="ECO:0000256" key="13">
    <source>
        <dbReference type="ARBA" id="ARBA00023136"/>
    </source>
</evidence>
<comment type="pathway">
    <text evidence="2">Cell wall biogenesis; peptidoglycan biosynthesis.</text>
</comment>
<evidence type="ECO:0000256" key="8">
    <source>
        <dbReference type="ARBA" id="ARBA00022676"/>
    </source>
</evidence>
<comment type="subcellular location">
    <subcellularLocation>
        <location evidence="1">Cell membrane</location>
    </subcellularLocation>
</comment>
<comment type="similarity">
    <text evidence="3">In the C-terminal section; belongs to the transpeptidase family.</text>
</comment>
<evidence type="ECO:0000256" key="3">
    <source>
        <dbReference type="ARBA" id="ARBA00007090"/>
    </source>
</evidence>
<dbReference type="EMBL" id="AP028055">
    <property type="protein sequence ID" value="BEG98481.1"/>
    <property type="molecule type" value="Genomic_DNA"/>
</dbReference>
<keyword evidence="22" id="KW-1185">Reference proteome</keyword>
<evidence type="ECO:0000256" key="9">
    <source>
        <dbReference type="ARBA" id="ARBA00022679"/>
    </source>
</evidence>
<keyword evidence="15" id="KW-0961">Cell wall biogenesis/degradation</keyword>
<protein>
    <submittedName>
        <fullName evidence="21">Penicillin-binding protein 1A</fullName>
    </submittedName>
</protein>
<evidence type="ECO:0000256" key="1">
    <source>
        <dbReference type="ARBA" id="ARBA00004236"/>
    </source>
</evidence>
<dbReference type="PANTHER" id="PTHR32282:SF11">
    <property type="entry name" value="PENICILLIN-BINDING PROTEIN 1B"/>
    <property type="match status" value="1"/>
</dbReference>
<dbReference type="Gene3D" id="3.40.710.10">
    <property type="entry name" value="DD-peptidase/beta-lactamase superfamily"/>
    <property type="match status" value="2"/>
</dbReference>
<evidence type="ECO:0000256" key="17">
    <source>
        <dbReference type="ARBA" id="ARBA00049902"/>
    </source>
</evidence>
<dbReference type="InterPro" id="IPR012338">
    <property type="entry name" value="Beta-lactam/transpept-like"/>
</dbReference>
<evidence type="ECO:0000256" key="18">
    <source>
        <dbReference type="SAM" id="Phobius"/>
    </source>
</evidence>
<evidence type="ECO:0000256" key="4">
    <source>
        <dbReference type="ARBA" id="ARBA00007739"/>
    </source>
</evidence>
<dbReference type="Proteomes" id="UP001496674">
    <property type="component" value="Chromosome"/>
</dbReference>
<dbReference type="PANTHER" id="PTHR32282">
    <property type="entry name" value="BINDING PROTEIN TRANSPEPTIDASE, PUTATIVE-RELATED"/>
    <property type="match status" value="1"/>
</dbReference>
<evidence type="ECO:0000256" key="16">
    <source>
        <dbReference type="ARBA" id="ARBA00034000"/>
    </source>
</evidence>
<evidence type="ECO:0000256" key="5">
    <source>
        <dbReference type="ARBA" id="ARBA00022475"/>
    </source>
</evidence>
<evidence type="ECO:0000256" key="7">
    <source>
        <dbReference type="ARBA" id="ARBA00022670"/>
    </source>
</evidence>
<evidence type="ECO:0000313" key="21">
    <source>
        <dbReference type="EMBL" id="BEG98481.1"/>
    </source>
</evidence>
<keyword evidence="9" id="KW-0808">Transferase</keyword>